<evidence type="ECO:0000259" key="11">
    <source>
        <dbReference type="PROSITE" id="PS51918"/>
    </source>
</evidence>
<dbReference type="NCBIfam" id="TIGR01125">
    <property type="entry name" value="30S ribosomal protein S12 methylthiotransferase RimO"/>
    <property type="match status" value="1"/>
</dbReference>
<organism evidence="12 13">
    <name type="scientific">Aeromonas molluscorum 848</name>
    <dbReference type="NCBI Taxonomy" id="1268236"/>
    <lineage>
        <taxon>Bacteria</taxon>
        <taxon>Pseudomonadati</taxon>
        <taxon>Pseudomonadota</taxon>
        <taxon>Gammaproteobacteria</taxon>
        <taxon>Aeromonadales</taxon>
        <taxon>Aeromonadaceae</taxon>
        <taxon>Aeromonas</taxon>
    </lineage>
</organism>
<dbReference type="EC" id="2.8.4.4" evidence="8"/>
<dbReference type="PANTHER" id="PTHR43837:SF1">
    <property type="entry name" value="RIBOSOMAL PROTEIN US12 METHYLTHIOTRANSFERASE RIMO"/>
    <property type="match status" value="1"/>
</dbReference>
<feature type="domain" description="TRAM" evidence="9">
    <location>
        <begin position="376"/>
        <end position="442"/>
    </location>
</feature>
<dbReference type="SFLD" id="SFLDF00274">
    <property type="entry name" value="ribosomal_protein_S12_methylth"/>
    <property type="match status" value="1"/>
</dbReference>
<evidence type="ECO:0000256" key="6">
    <source>
        <dbReference type="ARBA" id="ARBA00023004"/>
    </source>
</evidence>
<dbReference type="PROSITE" id="PS01278">
    <property type="entry name" value="MTTASE_RADICAL"/>
    <property type="match status" value="1"/>
</dbReference>
<dbReference type="Pfam" id="PF18693">
    <property type="entry name" value="TRAM_2"/>
    <property type="match status" value="1"/>
</dbReference>
<evidence type="ECO:0000313" key="13">
    <source>
        <dbReference type="Proteomes" id="UP000013526"/>
    </source>
</evidence>
<dbReference type="GO" id="GO:0046872">
    <property type="term" value="F:metal ion binding"/>
    <property type="evidence" value="ECO:0007669"/>
    <property type="project" value="UniProtKB-KW"/>
</dbReference>
<dbReference type="GO" id="GO:0035599">
    <property type="term" value="F:aspartic acid methylthiotransferase activity"/>
    <property type="evidence" value="ECO:0007669"/>
    <property type="project" value="TreeGrafter"/>
</dbReference>
<dbReference type="HAMAP" id="MF_01865">
    <property type="entry name" value="MTTase_RimO"/>
    <property type="match status" value="1"/>
</dbReference>
<dbReference type="FunFam" id="3.40.50.12160:FF:000002">
    <property type="entry name" value="Ribosomal protein S12 methylthiotransferase RimO"/>
    <property type="match status" value="1"/>
</dbReference>
<dbReference type="PROSITE" id="PS50926">
    <property type="entry name" value="TRAM"/>
    <property type="match status" value="1"/>
</dbReference>
<dbReference type="InterPro" id="IPR038135">
    <property type="entry name" value="Methylthiotransferase_N_sf"/>
</dbReference>
<dbReference type="GO" id="GO:0103039">
    <property type="term" value="F:protein methylthiotransferase activity"/>
    <property type="evidence" value="ECO:0007669"/>
    <property type="project" value="UniProtKB-EC"/>
</dbReference>
<dbReference type="InterPro" id="IPR002792">
    <property type="entry name" value="TRAM_dom"/>
</dbReference>
<dbReference type="Pfam" id="PF04055">
    <property type="entry name" value="Radical_SAM"/>
    <property type="match status" value="1"/>
</dbReference>
<dbReference type="GO" id="GO:0051539">
    <property type="term" value="F:4 iron, 4 sulfur cluster binding"/>
    <property type="evidence" value="ECO:0007669"/>
    <property type="project" value="UniProtKB-UniRule"/>
</dbReference>
<dbReference type="InterPro" id="IPR013848">
    <property type="entry name" value="Methylthiotransferase_N"/>
</dbReference>
<feature type="binding site" evidence="8">
    <location>
        <position position="154"/>
    </location>
    <ligand>
        <name>[4Fe-4S] cluster</name>
        <dbReference type="ChEBI" id="CHEBI:49883"/>
        <label>2</label>
        <note>4Fe-4S-S-AdoMet</note>
    </ligand>
</feature>
<evidence type="ECO:0000256" key="2">
    <source>
        <dbReference type="ARBA" id="ARBA00022490"/>
    </source>
</evidence>
<keyword evidence="1 8" id="KW-0004">4Fe-4S</keyword>
<dbReference type="OrthoDB" id="9805215at2"/>
<dbReference type="GO" id="GO:0005829">
    <property type="term" value="C:cytosol"/>
    <property type="evidence" value="ECO:0007669"/>
    <property type="project" value="TreeGrafter"/>
</dbReference>
<keyword evidence="4 8" id="KW-0949">S-adenosyl-L-methionine</keyword>
<comment type="caution">
    <text evidence="12">The sequence shown here is derived from an EMBL/GenBank/DDBJ whole genome shotgun (WGS) entry which is preliminary data.</text>
</comment>
<dbReference type="SMART" id="SM00729">
    <property type="entry name" value="Elp3"/>
    <property type="match status" value="1"/>
</dbReference>
<feature type="domain" description="MTTase N-terminal" evidence="10">
    <location>
        <begin position="8"/>
        <end position="118"/>
    </location>
</feature>
<comment type="subcellular location">
    <subcellularLocation>
        <location evidence="8">Cytoplasm</location>
    </subcellularLocation>
</comment>
<dbReference type="GO" id="GO:0006400">
    <property type="term" value="P:tRNA modification"/>
    <property type="evidence" value="ECO:0007669"/>
    <property type="project" value="InterPro"/>
</dbReference>
<dbReference type="PATRIC" id="fig|1268236.3.peg.2536"/>
<accession>R1F4F9</accession>
<dbReference type="InterPro" id="IPR020612">
    <property type="entry name" value="Methylthiotransferase_CS"/>
</dbReference>
<feature type="binding site" evidence="8">
    <location>
        <position position="53"/>
    </location>
    <ligand>
        <name>[4Fe-4S] cluster</name>
        <dbReference type="ChEBI" id="CHEBI:49883"/>
        <label>1</label>
    </ligand>
</feature>
<feature type="binding site" evidence="8">
    <location>
        <position position="157"/>
    </location>
    <ligand>
        <name>[4Fe-4S] cluster</name>
        <dbReference type="ChEBI" id="CHEBI:49883"/>
        <label>2</label>
        <note>4Fe-4S-S-AdoMet</note>
    </ligand>
</feature>
<dbReference type="InterPro" id="IPR005840">
    <property type="entry name" value="Ribosomal_uS12_MeSTrfase_RimO"/>
</dbReference>
<dbReference type="SFLD" id="SFLDG01082">
    <property type="entry name" value="B12-binding_domain_containing"/>
    <property type="match status" value="1"/>
</dbReference>
<gene>
    <name evidence="8 12" type="primary">rimO</name>
    <name evidence="12" type="ORF">G113_12880</name>
</gene>
<dbReference type="PANTHER" id="PTHR43837">
    <property type="entry name" value="RIBOSOMAL PROTEIN S12 METHYLTHIOTRANSFERASE RIMO"/>
    <property type="match status" value="1"/>
</dbReference>
<keyword evidence="3 8" id="KW-0808">Transferase</keyword>
<evidence type="ECO:0000259" key="10">
    <source>
        <dbReference type="PROSITE" id="PS51449"/>
    </source>
</evidence>
<keyword evidence="12" id="KW-0687">Ribonucleoprotein</keyword>
<dbReference type="FunFam" id="2.40.50.140:FF:000060">
    <property type="entry name" value="Ribosomal protein S12 methylthiotransferase RimO"/>
    <property type="match status" value="1"/>
</dbReference>
<dbReference type="Gene3D" id="3.80.30.20">
    <property type="entry name" value="tm_1862 like domain"/>
    <property type="match status" value="1"/>
</dbReference>
<comment type="cofactor">
    <cofactor evidence="8">
        <name>[4Fe-4S] cluster</name>
        <dbReference type="ChEBI" id="CHEBI:49883"/>
    </cofactor>
    <text evidence="8">Binds 2 [4Fe-4S] clusters. One cluster is coordinated with 3 cysteines and an exchangeable S-adenosyl-L-methionine.</text>
</comment>
<dbReference type="InterPro" id="IPR006638">
    <property type="entry name" value="Elp3/MiaA/NifB-like_rSAM"/>
</dbReference>
<sequence length="442" mass="49370">MSNTKQAPKVGFVSLGCPKNLVDSERILTQLRTEGYDVVPSYDDAELVVVNTCGFIDSAVQESLEAIGEALAENGKVIVTGCLGAKVDQIREIHPKVLEITGPHAYEEVLGHVHKYVAKPTHNPFTSLVPAHGIKLTPRHYAYLKISEGCNHRCTFCIIPSMRGDLVSRPIGDVLAEAKRLKEAGVKELLVISQDTSAYGVDVKHRTGFYDGMPVKTSMVALCEELAKLDIWVRLHYVYPYPHVDDVIPLMRDGKVLPYLDIPLQHASPRILKLMKRPGTVERTLERIQKWREICPEITLRSTFIVGFPGETEEEFQMLLDFIDKAELDRVGCFKYSPVDGAKANELPDPVPAEIQEERFVRFMELQQQVSIRKLARKVGQEMTVLIDEVDEEGATGRSFADAPEIDGLVYLNGETGLKPGDMVKVRIDEADEYDLWASLVG</sequence>
<protein>
    <recommendedName>
        <fullName evidence="8">Ribosomal protein uS12 methylthiotransferase RimO</fullName>
        <shortName evidence="8">uS12 MTTase</shortName>
        <shortName evidence="8">uS12 methylthiotransferase</shortName>
        <ecNumber evidence="8">2.8.4.4</ecNumber>
    </recommendedName>
    <alternativeName>
        <fullName evidence="8">Ribosomal protein uS12 (aspartate-C(3))-methylthiotransferase</fullName>
    </alternativeName>
    <alternativeName>
        <fullName evidence="8">Ribosome maturation factor RimO</fullName>
    </alternativeName>
</protein>
<evidence type="ECO:0000256" key="4">
    <source>
        <dbReference type="ARBA" id="ARBA00022691"/>
    </source>
</evidence>
<dbReference type="FunFam" id="3.80.30.20:FF:000001">
    <property type="entry name" value="tRNA-2-methylthio-N(6)-dimethylallyladenosine synthase 2"/>
    <property type="match status" value="1"/>
</dbReference>
<dbReference type="InterPro" id="IPR005839">
    <property type="entry name" value="Methylthiotransferase"/>
</dbReference>
<dbReference type="Gene3D" id="3.40.50.12160">
    <property type="entry name" value="Methylthiotransferase, N-terminal domain"/>
    <property type="match status" value="1"/>
</dbReference>
<keyword evidence="12" id="KW-0689">Ribosomal protein</keyword>
<keyword evidence="6 8" id="KW-0408">Iron</keyword>
<dbReference type="InterPro" id="IPR058240">
    <property type="entry name" value="rSAM_sf"/>
</dbReference>
<dbReference type="NCBIfam" id="TIGR00089">
    <property type="entry name" value="MiaB/RimO family radical SAM methylthiotransferase"/>
    <property type="match status" value="1"/>
</dbReference>
<feature type="binding site" evidence="8">
    <location>
        <position position="150"/>
    </location>
    <ligand>
        <name>[4Fe-4S] cluster</name>
        <dbReference type="ChEBI" id="CHEBI:49883"/>
        <label>2</label>
        <note>4Fe-4S-S-AdoMet</note>
    </ligand>
</feature>
<dbReference type="PROSITE" id="PS51918">
    <property type="entry name" value="RADICAL_SAM"/>
    <property type="match status" value="1"/>
</dbReference>
<proteinExistence type="inferred from homology"/>
<feature type="domain" description="Radical SAM core" evidence="11">
    <location>
        <begin position="136"/>
        <end position="373"/>
    </location>
</feature>
<comment type="function">
    <text evidence="8">Catalyzes the methylthiolation of an aspartic acid residue of ribosomal protein uS12.</text>
</comment>
<feature type="binding site" evidence="8">
    <location>
        <position position="17"/>
    </location>
    <ligand>
        <name>[4Fe-4S] cluster</name>
        <dbReference type="ChEBI" id="CHEBI:49883"/>
        <label>1</label>
    </ligand>
</feature>
<dbReference type="PROSITE" id="PS51449">
    <property type="entry name" value="MTTASE_N"/>
    <property type="match status" value="1"/>
</dbReference>
<dbReference type="CDD" id="cd01335">
    <property type="entry name" value="Radical_SAM"/>
    <property type="match status" value="1"/>
</dbReference>
<keyword evidence="7 8" id="KW-0411">Iron-sulfur</keyword>
<dbReference type="Gene3D" id="2.40.50.140">
    <property type="entry name" value="Nucleic acid-binding proteins"/>
    <property type="match status" value="1"/>
</dbReference>
<dbReference type="Proteomes" id="UP000013526">
    <property type="component" value="Unassembled WGS sequence"/>
</dbReference>
<keyword evidence="5 8" id="KW-0479">Metal-binding</keyword>
<dbReference type="InterPro" id="IPR012340">
    <property type="entry name" value="NA-bd_OB-fold"/>
</dbReference>
<comment type="catalytic activity">
    <reaction evidence="8">
        <text>L-aspartate(89)-[ribosomal protein uS12]-hydrogen + (sulfur carrier)-SH + AH2 + 2 S-adenosyl-L-methionine = 3-methylsulfanyl-L-aspartate(89)-[ribosomal protein uS12]-hydrogen + (sulfur carrier)-H + 5'-deoxyadenosine + L-methionine + A + S-adenosyl-L-homocysteine + 2 H(+)</text>
        <dbReference type="Rhea" id="RHEA:37087"/>
        <dbReference type="Rhea" id="RHEA-COMP:10460"/>
        <dbReference type="Rhea" id="RHEA-COMP:10461"/>
        <dbReference type="Rhea" id="RHEA-COMP:14737"/>
        <dbReference type="Rhea" id="RHEA-COMP:14739"/>
        <dbReference type="ChEBI" id="CHEBI:13193"/>
        <dbReference type="ChEBI" id="CHEBI:15378"/>
        <dbReference type="ChEBI" id="CHEBI:17319"/>
        <dbReference type="ChEBI" id="CHEBI:17499"/>
        <dbReference type="ChEBI" id="CHEBI:29917"/>
        <dbReference type="ChEBI" id="CHEBI:29961"/>
        <dbReference type="ChEBI" id="CHEBI:57844"/>
        <dbReference type="ChEBI" id="CHEBI:57856"/>
        <dbReference type="ChEBI" id="CHEBI:59789"/>
        <dbReference type="ChEBI" id="CHEBI:64428"/>
        <dbReference type="ChEBI" id="CHEBI:73599"/>
        <dbReference type="EC" id="2.8.4.4"/>
    </reaction>
</comment>
<evidence type="ECO:0000259" key="9">
    <source>
        <dbReference type="PROSITE" id="PS50926"/>
    </source>
</evidence>
<dbReference type="InterPro" id="IPR023404">
    <property type="entry name" value="rSAM_horseshoe"/>
</dbReference>
<comment type="similarity">
    <text evidence="8">Belongs to the methylthiotransferase family. RimO subfamily.</text>
</comment>
<dbReference type="Pfam" id="PF00919">
    <property type="entry name" value="UPF0004"/>
    <property type="match status" value="1"/>
</dbReference>
<evidence type="ECO:0000256" key="8">
    <source>
        <dbReference type="HAMAP-Rule" id="MF_01865"/>
    </source>
</evidence>
<dbReference type="SFLD" id="SFLDS00029">
    <property type="entry name" value="Radical_SAM"/>
    <property type="match status" value="1"/>
</dbReference>
<dbReference type="RefSeq" id="WP_005902822.1">
    <property type="nucleotide sequence ID" value="NZ_AQGQ01000087.1"/>
</dbReference>
<name>R1F4F9_9GAMM</name>
<keyword evidence="13" id="KW-1185">Reference proteome</keyword>
<dbReference type="InterPro" id="IPR007197">
    <property type="entry name" value="rSAM"/>
</dbReference>
<reference evidence="12 13" key="1">
    <citation type="journal article" date="2013" name="Genome Announc.">
        <title>Draft Genome Sequence of Aeromonas molluscorum Strain 848TT, Isolated from Bivalve Molluscs.</title>
        <authorList>
            <person name="Spataro N."/>
            <person name="Farfan M."/>
            <person name="Albarral V."/>
            <person name="Sanglas A."/>
            <person name="Loren J.G."/>
            <person name="Fuste M.C."/>
            <person name="Bosch E."/>
        </authorList>
    </citation>
    <scope>NUCLEOTIDE SEQUENCE [LARGE SCALE GENOMIC DNA]</scope>
    <source>
        <strain evidence="12 13">848</strain>
    </source>
</reference>
<evidence type="ECO:0000256" key="3">
    <source>
        <dbReference type="ARBA" id="ARBA00022679"/>
    </source>
</evidence>
<dbReference type="GO" id="GO:0005840">
    <property type="term" value="C:ribosome"/>
    <property type="evidence" value="ECO:0007669"/>
    <property type="project" value="UniProtKB-KW"/>
</dbReference>
<evidence type="ECO:0000256" key="1">
    <source>
        <dbReference type="ARBA" id="ARBA00022485"/>
    </source>
</evidence>
<dbReference type="EMBL" id="AQGQ01000087">
    <property type="protein sequence ID" value="EOD54707.1"/>
    <property type="molecule type" value="Genomic_DNA"/>
</dbReference>
<dbReference type="SFLD" id="SFLDG01061">
    <property type="entry name" value="methylthiotransferase"/>
    <property type="match status" value="1"/>
</dbReference>
<keyword evidence="2 8" id="KW-0963">Cytoplasm</keyword>
<feature type="binding site" evidence="8">
    <location>
        <position position="82"/>
    </location>
    <ligand>
        <name>[4Fe-4S] cluster</name>
        <dbReference type="ChEBI" id="CHEBI:49883"/>
        <label>1</label>
    </ligand>
</feature>
<evidence type="ECO:0000256" key="5">
    <source>
        <dbReference type="ARBA" id="ARBA00022723"/>
    </source>
</evidence>
<dbReference type="SUPFAM" id="SSF102114">
    <property type="entry name" value="Radical SAM enzymes"/>
    <property type="match status" value="1"/>
</dbReference>
<dbReference type="AlphaFoldDB" id="R1F4F9"/>
<evidence type="ECO:0000256" key="7">
    <source>
        <dbReference type="ARBA" id="ARBA00023014"/>
    </source>
</evidence>
<evidence type="ECO:0000313" key="12">
    <source>
        <dbReference type="EMBL" id="EOD54707.1"/>
    </source>
</evidence>